<dbReference type="GO" id="GO:0015740">
    <property type="term" value="P:C4-dicarboxylate transport"/>
    <property type="evidence" value="ECO:0007669"/>
    <property type="project" value="TreeGrafter"/>
</dbReference>
<reference evidence="11 12" key="1">
    <citation type="submission" date="2018-03" db="EMBL/GenBank/DDBJ databases">
        <title>Alkalicoccus saliphilus sp. nov., isolated from a mineral pool.</title>
        <authorList>
            <person name="Zhao B."/>
        </authorList>
    </citation>
    <scope>NUCLEOTIDE SEQUENCE [LARGE SCALE GENOMIC DNA]</scope>
    <source>
        <strain evidence="11 12">6AG</strain>
    </source>
</reference>
<dbReference type="Pfam" id="PF04290">
    <property type="entry name" value="DctQ"/>
    <property type="match status" value="1"/>
</dbReference>
<sequence>MWLLNFYSKLEKNLSKLEKILVTLMMMIMFVSVFIQVLSRFFNLPIPDTSDISLVSFAMMTFFGTGLLVYTKGHILIEITSLIKSQKIVFIFDVLSNIAMLIIGAILLNIGFALLMYFFENREATMALRIPLAVPFTSLVIGLVLMLVHTIGNLMVLFNKYKTAN</sequence>
<comment type="subcellular location">
    <subcellularLocation>
        <location evidence="1">Cell inner membrane</location>
        <topology evidence="1">Multi-pass membrane protein</topology>
    </subcellularLocation>
</comment>
<dbReference type="PANTHER" id="PTHR35011">
    <property type="entry name" value="2,3-DIKETO-L-GULONATE TRAP TRANSPORTER SMALL PERMEASE PROTEIN YIAM"/>
    <property type="match status" value="1"/>
</dbReference>
<keyword evidence="6 9" id="KW-1133">Transmembrane helix</keyword>
<keyword evidence="5 9" id="KW-0812">Transmembrane</keyword>
<keyword evidence="12" id="KW-1185">Reference proteome</keyword>
<name>A0A2T4U4P7_9BACI</name>
<keyword evidence="3" id="KW-1003">Cell membrane</keyword>
<keyword evidence="4" id="KW-0997">Cell inner membrane</keyword>
<evidence type="ECO:0000256" key="3">
    <source>
        <dbReference type="ARBA" id="ARBA00022475"/>
    </source>
</evidence>
<feature type="transmembrane region" description="Helical" evidence="9">
    <location>
        <begin position="20"/>
        <end position="42"/>
    </location>
</feature>
<dbReference type="AlphaFoldDB" id="A0A2T4U4P7"/>
<gene>
    <name evidence="11" type="ORF">C6Y45_11515</name>
</gene>
<feature type="domain" description="Tripartite ATP-independent periplasmic transporters DctQ component" evidence="10">
    <location>
        <begin position="29"/>
        <end position="157"/>
    </location>
</feature>
<dbReference type="InterPro" id="IPR007387">
    <property type="entry name" value="TRAP_DctQ"/>
</dbReference>
<dbReference type="Proteomes" id="UP000240509">
    <property type="component" value="Unassembled WGS sequence"/>
</dbReference>
<dbReference type="GO" id="GO:0005886">
    <property type="term" value="C:plasma membrane"/>
    <property type="evidence" value="ECO:0007669"/>
    <property type="project" value="UniProtKB-SubCell"/>
</dbReference>
<feature type="transmembrane region" description="Helical" evidence="9">
    <location>
        <begin position="89"/>
        <end position="119"/>
    </location>
</feature>
<evidence type="ECO:0000259" key="10">
    <source>
        <dbReference type="Pfam" id="PF04290"/>
    </source>
</evidence>
<evidence type="ECO:0000256" key="2">
    <source>
        <dbReference type="ARBA" id="ARBA00022448"/>
    </source>
</evidence>
<dbReference type="EMBL" id="PZJJ01000019">
    <property type="protein sequence ID" value="PTL38380.1"/>
    <property type="molecule type" value="Genomic_DNA"/>
</dbReference>
<evidence type="ECO:0000256" key="5">
    <source>
        <dbReference type="ARBA" id="ARBA00022692"/>
    </source>
</evidence>
<feature type="transmembrane region" description="Helical" evidence="9">
    <location>
        <begin position="139"/>
        <end position="158"/>
    </location>
</feature>
<evidence type="ECO:0000256" key="6">
    <source>
        <dbReference type="ARBA" id="ARBA00022989"/>
    </source>
</evidence>
<organism evidence="11 12">
    <name type="scientific">Alkalicoccus saliphilus</name>
    <dbReference type="NCBI Taxonomy" id="200989"/>
    <lineage>
        <taxon>Bacteria</taxon>
        <taxon>Bacillati</taxon>
        <taxon>Bacillota</taxon>
        <taxon>Bacilli</taxon>
        <taxon>Bacillales</taxon>
        <taxon>Bacillaceae</taxon>
        <taxon>Alkalicoccus</taxon>
    </lineage>
</organism>
<evidence type="ECO:0000313" key="11">
    <source>
        <dbReference type="EMBL" id="PTL38380.1"/>
    </source>
</evidence>
<dbReference type="InterPro" id="IPR055348">
    <property type="entry name" value="DctQ"/>
</dbReference>
<keyword evidence="2" id="KW-0813">Transport</keyword>
<evidence type="ECO:0000256" key="4">
    <source>
        <dbReference type="ARBA" id="ARBA00022519"/>
    </source>
</evidence>
<comment type="similarity">
    <text evidence="8">Belongs to the TRAP transporter small permease family.</text>
</comment>
<dbReference type="GO" id="GO:0022857">
    <property type="term" value="F:transmembrane transporter activity"/>
    <property type="evidence" value="ECO:0007669"/>
    <property type="project" value="TreeGrafter"/>
</dbReference>
<evidence type="ECO:0000256" key="8">
    <source>
        <dbReference type="ARBA" id="ARBA00038436"/>
    </source>
</evidence>
<evidence type="ECO:0000256" key="9">
    <source>
        <dbReference type="SAM" id="Phobius"/>
    </source>
</evidence>
<keyword evidence="7 9" id="KW-0472">Membrane</keyword>
<accession>A0A2T4U4P7</accession>
<proteinExistence type="inferred from homology"/>
<comment type="caution">
    <text evidence="11">The sequence shown here is derived from an EMBL/GenBank/DDBJ whole genome shotgun (WGS) entry which is preliminary data.</text>
</comment>
<dbReference type="PANTHER" id="PTHR35011:SF2">
    <property type="entry name" value="2,3-DIKETO-L-GULONATE TRAP TRANSPORTER SMALL PERMEASE PROTEIN YIAM"/>
    <property type="match status" value="1"/>
</dbReference>
<feature type="transmembrane region" description="Helical" evidence="9">
    <location>
        <begin position="54"/>
        <end position="77"/>
    </location>
</feature>
<evidence type="ECO:0000313" key="12">
    <source>
        <dbReference type="Proteomes" id="UP000240509"/>
    </source>
</evidence>
<protein>
    <recommendedName>
        <fullName evidence="10">Tripartite ATP-independent periplasmic transporters DctQ component domain-containing protein</fullName>
    </recommendedName>
</protein>
<evidence type="ECO:0000256" key="1">
    <source>
        <dbReference type="ARBA" id="ARBA00004429"/>
    </source>
</evidence>
<evidence type="ECO:0000256" key="7">
    <source>
        <dbReference type="ARBA" id="ARBA00023136"/>
    </source>
</evidence>